<gene>
    <name evidence="3" type="ORF">GCM10009740_24320</name>
</gene>
<evidence type="ECO:0000313" key="4">
    <source>
        <dbReference type="Proteomes" id="UP001501285"/>
    </source>
</evidence>
<dbReference type="InterPro" id="IPR036426">
    <property type="entry name" value="Bulb-type_lectin_dom_sf"/>
</dbReference>
<dbReference type="InterPro" id="IPR006311">
    <property type="entry name" value="TAT_signal"/>
</dbReference>
<proteinExistence type="predicted"/>
<reference evidence="3 4" key="1">
    <citation type="journal article" date="2019" name="Int. J. Syst. Evol. Microbiol.">
        <title>The Global Catalogue of Microorganisms (GCM) 10K type strain sequencing project: providing services to taxonomists for standard genome sequencing and annotation.</title>
        <authorList>
            <consortium name="The Broad Institute Genomics Platform"/>
            <consortium name="The Broad Institute Genome Sequencing Center for Infectious Disease"/>
            <person name="Wu L."/>
            <person name="Ma J."/>
        </authorList>
    </citation>
    <scope>NUCLEOTIDE SEQUENCE [LARGE SCALE GENOMIC DNA]</scope>
    <source>
        <strain evidence="3 4">JCM 14283</strain>
    </source>
</reference>
<comment type="caution">
    <text evidence="3">The sequence shown here is derived from an EMBL/GenBank/DDBJ whole genome shotgun (WGS) entry which is preliminary data.</text>
</comment>
<sequence length="281" mass="29635">MPIVLRRVLAAAAAVLALGSASALTGPLAGADAATVASPGPILKACYHLKAGTNADRLVNGRFVLRLSSDLLQIEETAWLNGPAGRDSTSTGTWFRDDPNGFHQADHDQTLLAFYCNGDLALRHSDGALLWHSNTANRGATRLALTSGGNLVMTNAAGKVVWQSGSGSVILPANSVLPSNRRLVSAWADQQGAALRSLNMQTDGNLVYRVGTAVRWQTRTTVPGSHAGVTTRGQLVVVAPDGRVLWSSGKTGSSYSALYVSPFWIEQYSPTIATIWWSGVA</sequence>
<name>A0ABN2UA71_9MICO</name>
<dbReference type="Gene3D" id="2.90.10.10">
    <property type="entry name" value="Bulb-type lectin domain"/>
    <property type="match status" value="2"/>
</dbReference>
<feature type="domain" description="Bulb-type lectin" evidence="2">
    <location>
        <begin position="34"/>
        <end position="166"/>
    </location>
</feature>
<dbReference type="PROSITE" id="PS51318">
    <property type="entry name" value="TAT"/>
    <property type="match status" value="1"/>
</dbReference>
<keyword evidence="4" id="KW-1185">Reference proteome</keyword>
<evidence type="ECO:0000256" key="1">
    <source>
        <dbReference type="SAM" id="SignalP"/>
    </source>
</evidence>
<evidence type="ECO:0000259" key="2">
    <source>
        <dbReference type="PROSITE" id="PS50927"/>
    </source>
</evidence>
<protein>
    <recommendedName>
        <fullName evidence="2">Bulb-type lectin domain-containing protein</fullName>
    </recommendedName>
</protein>
<evidence type="ECO:0000313" key="3">
    <source>
        <dbReference type="EMBL" id="GAA2033126.1"/>
    </source>
</evidence>
<dbReference type="InterPro" id="IPR001480">
    <property type="entry name" value="Bulb-type_lectin_dom"/>
</dbReference>
<keyword evidence="1" id="KW-0732">Signal</keyword>
<accession>A0ABN2UA71</accession>
<feature type="chain" id="PRO_5045509788" description="Bulb-type lectin domain-containing protein" evidence="1">
    <location>
        <begin position="24"/>
        <end position="281"/>
    </location>
</feature>
<dbReference type="SUPFAM" id="SSF51110">
    <property type="entry name" value="alpha-D-mannose-specific plant lectins"/>
    <property type="match status" value="2"/>
</dbReference>
<dbReference type="RefSeq" id="WP_343991654.1">
    <property type="nucleotide sequence ID" value="NZ_BAAANB010000021.1"/>
</dbReference>
<dbReference type="PROSITE" id="PS50927">
    <property type="entry name" value="BULB_LECTIN"/>
    <property type="match status" value="1"/>
</dbReference>
<feature type="signal peptide" evidence="1">
    <location>
        <begin position="1"/>
        <end position="23"/>
    </location>
</feature>
<organism evidence="3 4">
    <name type="scientific">Terrabacter terrae</name>
    <dbReference type="NCBI Taxonomy" id="318434"/>
    <lineage>
        <taxon>Bacteria</taxon>
        <taxon>Bacillati</taxon>
        <taxon>Actinomycetota</taxon>
        <taxon>Actinomycetes</taxon>
        <taxon>Micrococcales</taxon>
        <taxon>Intrasporangiaceae</taxon>
        <taxon>Terrabacter</taxon>
    </lineage>
</organism>
<dbReference type="EMBL" id="BAAANB010000021">
    <property type="protein sequence ID" value="GAA2033126.1"/>
    <property type="molecule type" value="Genomic_DNA"/>
</dbReference>
<dbReference type="Proteomes" id="UP001501285">
    <property type="component" value="Unassembled WGS sequence"/>
</dbReference>